<dbReference type="Pfam" id="PF20160">
    <property type="entry name" value="C-JID"/>
    <property type="match status" value="1"/>
</dbReference>
<dbReference type="PANTHER" id="PTHR47186">
    <property type="entry name" value="LEUCINE-RICH REPEAT-CONTAINING PROTEIN 57"/>
    <property type="match status" value="1"/>
</dbReference>
<dbReference type="PANTHER" id="PTHR47186:SF61">
    <property type="entry name" value="LEUCINE-RICH REPEAT-CONTAINING PROTEIN 57-RELATED"/>
    <property type="match status" value="1"/>
</dbReference>
<dbReference type="Pfam" id="PF00560">
    <property type="entry name" value="LRR_1"/>
    <property type="match status" value="1"/>
</dbReference>
<organism evidence="5 6">
    <name type="scientific">Quercus rubra</name>
    <name type="common">Northern red oak</name>
    <name type="synonym">Quercus borealis</name>
    <dbReference type="NCBI Taxonomy" id="3512"/>
    <lineage>
        <taxon>Eukaryota</taxon>
        <taxon>Viridiplantae</taxon>
        <taxon>Streptophyta</taxon>
        <taxon>Embryophyta</taxon>
        <taxon>Tracheophyta</taxon>
        <taxon>Spermatophyta</taxon>
        <taxon>Magnoliopsida</taxon>
        <taxon>eudicotyledons</taxon>
        <taxon>Gunneridae</taxon>
        <taxon>Pentapetalae</taxon>
        <taxon>rosids</taxon>
        <taxon>fabids</taxon>
        <taxon>Fagales</taxon>
        <taxon>Fagaceae</taxon>
        <taxon>Quercus</taxon>
    </lineage>
</organism>
<evidence type="ECO:0000313" key="6">
    <source>
        <dbReference type="Proteomes" id="UP001324115"/>
    </source>
</evidence>
<feature type="region of interest" description="Disordered" evidence="3">
    <location>
        <begin position="328"/>
        <end position="365"/>
    </location>
</feature>
<evidence type="ECO:0000256" key="3">
    <source>
        <dbReference type="SAM" id="MobiDB-lite"/>
    </source>
</evidence>
<reference evidence="5 6" key="1">
    <citation type="journal article" date="2023" name="G3 (Bethesda)">
        <title>A haplotype-resolved chromosome-scale genome for Quercus rubra L. provides insights into the genetics of adaptive traits for red oak species.</title>
        <authorList>
            <person name="Kapoor B."/>
            <person name="Jenkins J."/>
            <person name="Schmutz J."/>
            <person name="Zhebentyayeva T."/>
            <person name="Kuelheim C."/>
            <person name="Coggeshall M."/>
            <person name="Heim C."/>
            <person name="Lasky J.R."/>
            <person name="Leites L."/>
            <person name="Islam-Faridi N."/>
            <person name="Romero-Severson J."/>
            <person name="DeLeo V.L."/>
            <person name="Lucas S.M."/>
            <person name="Lazic D."/>
            <person name="Gailing O."/>
            <person name="Carlson J."/>
            <person name="Staton M."/>
        </authorList>
    </citation>
    <scope>NUCLEOTIDE SEQUENCE [LARGE SCALE GENOMIC DNA]</scope>
    <source>
        <strain evidence="5">Pseudo-F2</strain>
    </source>
</reference>
<name>A0AAN7FFK9_QUERU</name>
<feature type="compositionally biased region" description="Basic and acidic residues" evidence="3">
    <location>
        <begin position="328"/>
        <end position="339"/>
    </location>
</feature>
<feature type="compositionally biased region" description="Basic and acidic residues" evidence="3">
    <location>
        <begin position="353"/>
        <end position="365"/>
    </location>
</feature>
<protein>
    <recommendedName>
        <fullName evidence="4">C-JID domain-containing protein</fullName>
    </recommendedName>
</protein>
<dbReference type="InterPro" id="IPR045344">
    <property type="entry name" value="C-JID"/>
</dbReference>
<dbReference type="Gene3D" id="3.80.10.10">
    <property type="entry name" value="Ribonuclease Inhibitor"/>
    <property type="match status" value="1"/>
</dbReference>
<dbReference type="Proteomes" id="UP001324115">
    <property type="component" value="Unassembled WGS sequence"/>
</dbReference>
<evidence type="ECO:0000256" key="1">
    <source>
        <dbReference type="ARBA" id="ARBA00022614"/>
    </source>
</evidence>
<evidence type="ECO:0000313" key="5">
    <source>
        <dbReference type="EMBL" id="KAK4592837.1"/>
    </source>
</evidence>
<dbReference type="EMBL" id="JAXUIC010000004">
    <property type="protein sequence ID" value="KAK4592837.1"/>
    <property type="molecule type" value="Genomic_DNA"/>
</dbReference>
<keyword evidence="2" id="KW-0677">Repeat</keyword>
<keyword evidence="1" id="KW-0433">Leucine-rich repeat</keyword>
<accession>A0AAN7FFK9</accession>
<dbReference type="InterPro" id="IPR001611">
    <property type="entry name" value="Leu-rich_rpt"/>
</dbReference>
<gene>
    <name evidence="5" type="ORF">RGQ29_017120</name>
</gene>
<dbReference type="InterPro" id="IPR032675">
    <property type="entry name" value="LRR_dom_sf"/>
</dbReference>
<sequence>MPKSPHPVGLSSILGLCSLTQLNLRDCKLRAIPDDIGCLFSLRGIDLRENSFICLPDSIGGLCKLRTMDLENCKSLQSLPKLPLSIITIVGYGCTSLETIPDLLKPNSICEAELYFSNCSKLTDNQGVLDMFFSMIKKHLQGLSLKDRYYHETYDSSYHIVIPGSVIPKWFSHRSMGAEVNIKVETSSHLCDEWMGIAVCVVFSCLPHHHIDDYCYCAITSRLIVNGEGMNTTAGTIRMVGLSDHMWLFYLLPQYYVEEVIELLKECEENEFKQVGIRIEPRGPGMEVKKCGFRMVYKKDVEDLNQTVAQSSNTSHNFDNSMVEAEGNKAKQTHDDYDGARPSGEGSSNELQHPQRNERFTEFMAHGDSDCEEYLEYNEELGDWQKSSESAWKVDGI</sequence>
<dbReference type="SUPFAM" id="SSF52058">
    <property type="entry name" value="L domain-like"/>
    <property type="match status" value="1"/>
</dbReference>
<evidence type="ECO:0000256" key="2">
    <source>
        <dbReference type="ARBA" id="ARBA00022737"/>
    </source>
</evidence>
<keyword evidence="6" id="KW-1185">Reference proteome</keyword>
<proteinExistence type="predicted"/>
<comment type="caution">
    <text evidence="5">The sequence shown here is derived from an EMBL/GenBank/DDBJ whole genome shotgun (WGS) entry which is preliminary data.</text>
</comment>
<evidence type="ECO:0000259" key="4">
    <source>
        <dbReference type="Pfam" id="PF20160"/>
    </source>
</evidence>
<dbReference type="AlphaFoldDB" id="A0AAN7FFK9"/>
<feature type="domain" description="C-JID" evidence="4">
    <location>
        <begin position="162"/>
        <end position="302"/>
    </location>
</feature>